<keyword evidence="4" id="KW-1185">Reference proteome</keyword>
<proteinExistence type="predicted"/>
<evidence type="ECO:0000259" key="2">
    <source>
        <dbReference type="SMART" id="SM00736"/>
    </source>
</evidence>
<evidence type="ECO:0000313" key="3">
    <source>
        <dbReference type="EMBL" id="QUE52852.1"/>
    </source>
</evidence>
<dbReference type="Gene3D" id="3.40.390.10">
    <property type="entry name" value="Collagenase (Catalytic Domain)"/>
    <property type="match status" value="1"/>
</dbReference>
<keyword evidence="1" id="KW-0732">Signal</keyword>
<sequence length="1864" mass="188650">MKALRPAGPARRQDLVWKDEIPEPAFATFRDWTRRYEAADAEGKKALVGEGIELATVRRAGFADLMHTDPARALELVVPVTVRRHLPQQVLAFLETPVDKRGDIEHYTGVSEEGAAAPPEFYEVQVDGASLKAYVTAERSGQPSRYGVPVHGYQLDSSIVVRPTAGRLLEPVEVGDAHAAKGEAICPVSEQDTRSQGDEAGLAVGEETDLFCSSAHAALELEERTAAEQNARPGGEMLAAAGGDGGGGEVTAESSHTEGVKTILFIRVDFSDHTGAPVDGAVILPYIANAWSAWSYGRCTVNTANCATTPILRMPKVAGTSGYNGASGTLYTDALAAATSAGYTPGNYSFVMVCMDNATPGFTFAGLGTVGGNKTWLRAEGSTYAAQVATHELGHNLGLNHAQSYVVSGSNPIASGGTTSEYGDPYNTMGNGDVYSPYNARYKLYLNWLTSSDYTTVTTSGVYRIAAHDKSTATGVRGLKVARTGSQDYCLDYMTERSGSQATYNDNGIQVRWGPTGTGNGKTQILDMTSGSGNGLTDAPLAIGRTFADVPNKVYITTLAKVTGASFDSMDVLVNTNVALPPPPWTSGDIGTVAAAGRATYDSAKHLIYGSGADIWGSADAFHFVRQGVSGDCDVRARINLQSASNGYAKSGVMLRDGTGAGAAHAAIYATPSNGFAFQYRTASGGATVNVSGPALNTAPNNWVRMTRTGNVFTAYVSANGTSWTQVSTATISMPSSILGGMAVCSHVDGDLGAASFDNVSVSDQTLSSVVANDTFDTGSATAANDSNDTGDFSWEGATLTLAADTTLGTGNALNVDVGGTFGGVFGEFDSRSLSDVGDSLKLSFDFRYTVAPPANSNGFRFGLYNSVGDGFGVHNGTGGTSGYYLIEDYGADNGFGAGGTVTTIATGSKPSINDQLKHSAALTLKKTTTGILVTSVVDGSSVSTTDTSPVTSTFNTISIHNGNMTADFRLDNVKVEFTNNLAPVFVSNPLVKPSVFPGNAYSGSIAGDATDGNGDALTFSKVSGPAWLAIASDGTLSGTPMVGDAGANSFVVRATDTQGGTADVTMTINVAGAVTAVWWDGSATSWNAAANWSTASGATTPNPGAVPGASNTMTFNISTVTTAQAITLDADQSSAGMTFASSGTTTFTGGGTNRTLTFDLGGLTLNAGAGAVTIGSATAGQNVAVSLLGPQIWTNGSSSALSVLNGLSLGANPLTISGNATISGVVSGSGSLTKQDGGTLVLSGANTYTGTTLIKGGTLQVGAGGTSGVLGTGAITNNASLVINRSDALTLGQAISGTGSLGKTSAGTLTVSGTNSYSGGTTLDNGTLNLSGDQSSANGGWTIGAAAANTTTVNFQAGSSVVIAPGKLVRIGNNVASGTTSQTLNVAGSVVNNGTLYNGRPGNLNLNSGGTWTQNDAMSLNGQGGYTSAMTVNSGATFTYTGTQTVKLQPTSGNSGNATLTLAGGMFVTGCGFESTIASTLATNSGLILNGGATLRLSANIPALAVTAGSPFVVLVGTGGATVDTQEFSTTLSLPVANVASQTGALTKTGSGTLVLGGNNTYTGTTTISAGVLQVGNGSGTGSLASTSVVNNGVLVINRTGTLTMSAVISGSGSFSHAGSGTTTLSGANTYAGETSVSAGTLTANSAFFADAAAIRLSTGAVLNLNHAATDVVDMLYIDGLAQASGNWGAIGSSAAHQTSLITGTGILNVTHGGTPYDAWAVAHGFNSVTGAVDADPDGDGANNLFEFAFDGDPTSSGSTGLVYESVQSIGGEDAFTFTIAVRSGASFSGEEGSPSAMIDGLTYTVEAGEDVNSWGTEPVDEVVPAITTGLATPDSGWEYHTFRAVATPAEKPQIFIRARVGQ</sequence>
<dbReference type="Gene3D" id="2.60.120.200">
    <property type="match status" value="1"/>
</dbReference>
<protein>
    <submittedName>
        <fullName evidence="3">Autotransporter-associated beta strand repeat-containing protein</fullName>
    </submittedName>
</protein>
<dbReference type="GO" id="GO:0008237">
    <property type="term" value="F:metallopeptidase activity"/>
    <property type="evidence" value="ECO:0007669"/>
    <property type="project" value="InterPro"/>
</dbReference>
<name>A0A975J2I7_9BACT</name>
<reference evidence="3" key="1">
    <citation type="submission" date="2021-04" db="EMBL/GenBank/DDBJ databases">
        <title>Luteolibacter sp. 32A isolated from the skin of an Anderson's salamander (Ambystoma andersonii).</title>
        <authorList>
            <person name="Spergser J."/>
            <person name="Busse H.-J."/>
        </authorList>
    </citation>
    <scope>NUCLEOTIDE SEQUENCE</scope>
    <source>
        <strain evidence="3">32A</strain>
    </source>
</reference>
<dbReference type="SUPFAM" id="SSF55486">
    <property type="entry name" value="Metalloproteases ('zincins'), catalytic domain"/>
    <property type="match status" value="1"/>
</dbReference>
<dbReference type="InterPro" id="IPR012332">
    <property type="entry name" value="Autotransporter_pectin_lyase_C"/>
</dbReference>
<accession>A0A975J2I7</accession>
<dbReference type="NCBIfam" id="TIGR02601">
    <property type="entry name" value="autotrns_rpt"/>
    <property type="match status" value="4"/>
</dbReference>
<dbReference type="RefSeq" id="WP_211634196.1">
    <property type="nucleotide sequence ID" value="NZ_CP073100.1"/>
</dbReference>
<dbReference type="InterPro" id="IPR015919">
    <property type="entry name" value="Cadherin-like_sf"/>
</dbReference>
<dbReference type="SMART" id="SM00736">
    <property type="entry name" value="CADG"/>
    <property type="match status" value="1"/>
</dbReference>
<dbReference type="EMBL" id="CP073100">
    <property type="protein sequence ID" value="QUE52852.1"/>
    <property type="molecule type" value="Genomic_DNA"/>
</dbReference>
<dbReference type="InterPro" id="IPR024079">
    <property type="entry name" value="MetalloPept_cat_dom_sf"/>
</dbReference>
<dbReference type="InterPro" id="IPR013425">
    <property type="entry name" value="Autotrns_rpt"/>
</dbReference>
<feature type="domain" description="Dystroglycan-type cadherin-like" evidence="2">
    <location>
        <begin position="986"/>
        <end position="1078"/>
    </location>
</feature>
<evidence type="ECO:0000313" key="4">
    <source>
        <dbReference type="Proteomes" id="UP000676169"/>
    </source>
</evidence>
<dbReference type="Pfam" id="PF17963">
    <property type="entry name" value="Big_9"/>
    <property type="match status" value="1"/>
</dbReference>
<evidence type="ECO:0000256" key="1">
    <source>
        <dbReference type="ARBA" id="ARBA00022729"/>
    </source>
</evidence>
<dbReference type="SUPFAM" id="SSF51126">
    <property type="entry name" value="Pectin lyase-like"/>
    <property type="match status" value="2"/>
</dbReference>
<dbReference type="InterPro" id="IPR011050">
    <property type="entry name" value="Pectin_lyase_fold/virulence"/>
</dbReference>
<dbReference type="Pfam" id="PF12951">
    <property type="entry name" value="PATR"/>
    <property type="match status" value="4"/>
</dbReference>
<dbReference type="KEGG" id="lamb:KBB96_08145"/>
<dbReference type="GO" id="GO:0016020">
    <property type="term" value="C:membrane"/>
    <property type="evidence" value="ECO:0007669"/>
    <property type="project" value="InterPro"/>
</dbReference>
<dbReference type="InterPro" id="IPR006644">
    <property type="entry name" value="Cadg"/>
</dbReference>
<organism evidence="3 4">
    <name type="scientific">Luteolibacter ambystomatis</name>
    <dbReference type="NCBI Taxonomy" id="2824561"/>
    <lineage>
        <taxon>Bacteria</taxon>
        <taxon>Pseudomonadati</taxon>
        <taxon>Verrucomicrobiota</taxon>
        <taxon>Verrucomicrobiia</taxon>
        <taxon>Verrucomicrobiales</taxon>
        <taxon>Verrucomicrobiaceae</taxon>
        <taxon>Luteolibacter</taxon>
    </lineage>
</organism>
<dbReference type="InterPro" id="IPR013783">
    <property type="entry name" value="Ig-like_fold"/>
</dbReference>
<dbReference type="SUPFAM" id="SSF49313">
    <property type="entry name" value="Cadherin-like"/>
    <property type="match status" value="1"/>
</dbReference>
<dbReference type="Gene3D" id="2.60.40.10">
    <property type="entry name" value="Immunoglobulins"/>
    <property type="match status" value="1"/>
</dbReference>
<dbReference type="GO" id="GO:0005509">
    <property type="term" value="F:calcium ion binding"/>
    <property type="evidence" value="ECO:0007669"/>
    <property type="project" value="InterPro"/>
</dbReference>
<gene>
    <name evidence="3" type="ORF">KBB96_08145</name>
</gene>
<dbReference type="Gene3D" id="2.160.20.20">
    <property type="match status" value="1"/>
</dbReference>
<dbReference type="Proteomes" id="UP000676169">
    <property type="component" value="Chromosome"/>
</dbReference>